<organism evidence="2 3">
    <name type="scientific">Comamonas resistens</name>
    <dbReference type="NCBI Taxonomy" id="3046670"/>
    <lineage>
        <taxon>Bacteria</taxon>
        <taxon>Pseudomonadati</taxon>
        <taxon>Pseudomonadota</taxon>
        <taxon>Betaproteobacteria</taxon>
        <taxon>Burkholderiales</taxon>
        <taxon>Comamonadaceae</taxon>
        <taxon>Comamonas</taxon>
    </lineage>
</organism>
<sequence length="156" mass="16645">MKKFAGMACAALLLSACGPHGEAQQAIKGLLNDPDSAKFSAMSNGASKGDVCGMVNAKNRMGGYVGDTPFFYEALTKTAAIVPPVEEGAFRSLWFSIRSGGFESDLSKLSQQCRLVREWPKVCGGMYPASSAPECAIVLDLDGAKMYDALKSKYDR</sequence>
<proteinExistence type="predicted"/>
<dbReference type="RefSeq" id="WP_283488214.1">
    <property type="nucleotide sequence ID" value="NZ_CP125947.1"/>
</dbReference>
<evidence type="ECO:0000313" key="2">
    <source>
        <dbReference type="EMBL" id="WHS67167.1"/>
    </source>
</evidence>
<feature type="chain" id="PRO_5046841466" description="Lipoprotein" evidence="1">
    <location>
        <begin position="22"/>
        <end position="156"/>
    </location>
</feature>
<evidence type="ECO:0000256" key="1">
    <source>
        <dbReference type="SAM" id="SignalP"/>
    </source>
</evidence>
<dbReference type="EMBL" id="CP125947">
    <property type="protein sequence ID" value="WHS67167.1"/>
    <property type="molecule type" value="Genomic_DNA"/>
</dbReference>
<protein>
    <recommendedName>
        <fullName evidence="4">Lipoprotein</fullName>
    </recommendedName>
</protein>
<keyword evidence="3" id="KW-1185">Reference proteome</keyword>
<reference evidence="2 3" key="1">
    <citation type="submission" date="2023-05" db="EMBL/GenBank/DDBJ databases">
        <authorList>
            <person name="Yin Y."/>
            <person name="Lu Z."/>
        </authorList>
    </citation>
    <scope>NUCLEOTIDE SEQUENCE [LARGE SCALE GENOMIC DNA]</scope>
    <source>
        <strain evidence="2 3">ZM22</strain>
    </source>
</reference>
<name>A0ABY8SVW3_9BURK</name>
<feature type="signal peptide" evidence="1">
    <location>
        <begin position="1"/>
        <end position="21"/>
    </location>
</feature>
<dbReference type="PROSITE" id="PS51257">
    <property type="entry name" value="PROKAR_LIPOPROTEIN"/>
    <property type="match status" value="1"/>
</dbReference>
<evidence type="ECO:0000313" key="3">
    <source>
        <dbReference type="Proteomes" id="UP001240697"/>
    </source>
</evidence>
<dbReference type="Proteomes" id="UP001240697">
    <property type="component" value="Chromosome"/>
</dbReference>
<evidence type="ECO:0008006" key="4">
    <source>
        <dbReference type="Google" id="ProtNLM"/>
    </source>
</evidence>
<accession>A0ABY8SVW3</accession>
<gene>
    <name evidence="2" type="ORF">QMY55_08630</name>
</gene>
<keyword evidence="1" id="KW-0732">Signal</keyword>